<dbReference type="Pfam" id="PF17871">
    <property type="entry name" value="AAA_lid_9"/>
    <property type="match status" value="1"/>
</dbReference>
<dbReference type="PROSITE" id="PS00871">
    <property type="entry name" value="CLPAB_2"/>
    <property type="match status" value="1"/>
</dbReference>
<dbReference type="Pfam" id="PF10431">
    <property type="entry name" value="ClpB_D2-small"/>
    <property type="match status" value="1"/>
</dbReference>
<dbReference type="InterPro" id="IPR019489">
    <property type="entry name" value="Clp_ATPase_C"/>
</dbReference>
<feature type="domain" description="Clp R" evidence="10">
    <location>
        <begin position="1"/>
        <end position="146"/>
    </location>
</feature>
<dbReference type="InterPro" id="IPR028299">
    <property type="entry name" value="ClpA/B_CS2"/>
</dbReference>
<evidence type="ECO:0000256" key="9">
    <source>
        <dbReference type="SAM" id="MobiDB-lite"/>
    </source>
</evidence>
<dbReference type="SMART" id="SM00382">
    <property type="entry name" value="AAA"/>
    <property type="match status" value="2"/>
</dbReference>
<keyword evidence="5 8" id="KW-0143">Chaperone</keyword>
<dbReference type="Pfam" id="PF07724">
    <property type="entry name" value="AAA_2"/>
    <property type="match status" value="1"/>
</dbReference>
<dbReference type="Gene3D" id="1.10.8.60">
    <property type="match status" value="2"/>
</dbReference>
<comment type="similarity">
    <text evidence="1 8">Belongs to the ClpA/ClpB family.</text>
</comment>
<comment type="caution">
    <text evidence="11">The sequence shown here is derived from an EMBL/GenBank/DDBJ whole genome shotgun (WGS) entry which is preliminary data.</text>
</comment>
<dbReference type="InterPro" id="IPR013461">
    <property type="entry name" value="ClpA"/>
</dbReference>
<feature type="compositionally biased region" description="Basic and acidic residues" evidence="9">
    <location>
        <begin position="752"/>
        <end position="766"/>
    </location>
</feature>
<dbReference type="PANTHER" id="PTHR11638:SF111">
    <property type="entry name" value="ATP-DEPENDENT CLP PROTEASE ATP-BINDING SUBUNIT CLPA"/>
    <property type="match status" value="1"/>
</dbReference>
<dbReference type="SMART" id="SM01086">
    <property type="entry name" value="ClpB_D2-small"/>
    <property type="match status" value="1"/>
</dbReference>
<dbReference type="RefSeq" id="WP_173127292.1">
    <property type="nucleotide sequence ID" value="NZ_JABRWJ010000007.1"/>
</dbReference>
<feature type="region of interest" description="Disordered" evidence="9">
    <location>
        <begin position="747"/>
        <end position="766"/>
    </location>
</feature>
<evidence type="ECO:0000313" key="12">
    <source>
        <dbReference type="Proteomes" id="UP000737171"/>
    </source>
</evidence>
<name>A0ABX2EMD1_9BURK</name>
<dbReference type="InterPro" id="IPR003959">
    <property type="entry name" value="ATPase_AAA_core"/>
</dbReference>
<dbReference type="InterPro" id="IPR001270">
    <property type="entry name" value="ClpA/B"/>
</dbReference>
<dbReference type="InterPro" id="IPR041546">
    <property type="entry name" value="ClpA/ClpB_AAA_lid"/>
</dbReference>
<evidence type="ECO:0000256" key="2">
    <source>
        <dbReference type="ARBA" id="ARBA00022737"/>
    </source>
</evidence>
<dbReference type="GO" id="GO:0005524">
    <property type="term" value="F:ATP binding"/>
    <property type="evidence" value="ECO:0007669"/>
    <property type="project" value="UniProtKB-KW"/>
</dbReference>
<dbReference type="Proteomes" id="UP000737171">
    <property type="component" value="Unassembled WGS sequence"/>
</dbReference>
<keyword evidence="2 7" id="KW-0677">Repeat</keyword>
<keyword evidence="11" id="KW-0378">Hydrolase</keyword>
<accession>A0ABX2EMD1</accession>
<dbReference type="InterPro" id="IPR004176">
    <property type="entry name" value="Clp_R_N"/>
</dbReference>
<comment type="function">
    <text evidence="6">Part of a stress-induced multi-chaperone system, it is involved in the recovery of the cell from heat-induced damage, in cooperation with DnaK, DnaJ and GrpE. Acts before DnaK, in the processing of protein aggregates. Protein binding stimulates the ATPase activity; ATP hydrolysis unfolds the denatured protein aggregates, which probably helps expose new hydrophobic binding sites on the surface of ClpB-bound aggregates, contributing to the solubilization and refolding of denatured protein aggregates by DnaK.</text>
</comment>
<dbReference type="SUPFAM" id="SSF52540">
    <property type="entry name" value="P-loop containing nucleoside triphosphate hydrolases"/>
    <property type="match status" value="2"/>
</dbReference>
<evidence type="ECO:0000256" key="1">
    <source>
        <dbReference type="ARBA" id="ARBA00008675"/>
    </source>
</evidence>
<feature type="region of interest" description="Disordered" evidence="9">
    <location>
        <begin position="144"/>
        <end position="176"/>
    </location>
</feature>
<dbReference type="EMBL" id="JABRWJ010000007">
    <property type="protein sequence ID" value="NRF69742.1"/>
    <property type="molecule type" value="Genomic_DNA"/>
</dbReference>
<proteinExistence type="inferred from homology"/>
<dbReference type="PROSITE" id="PS00870">
    <property type="entry name" value="CLPAB_1"/>
    <property type="match status" value="1"/>
</dbReference>
<dbReference type="InterPro" id="IPR036628">
    <property type="entry name" value="Clp_N_dom_sf"/>
</dbReference>
<dbReference type="InterPro" id="IPR003593">
    <property type="entry name" value="AAA+_ATPase"/>
</dbReference>
<dbReference type="PANTHER" id="PTHR11638">
    <property type="entry name" value="ATP-DEPENDENT CLP PROTEASE"/>
    <property type="match status" value="1"/>
</dbReference>
<evidence type="ECO:0000313" key="11">
    <source>
        <dbReference type="EMBL" id="NRF69742.1"/>
    </source>
</evidence>
<dbReference type="Pfam" id="PF00004">
    <property type="entry name" value="AAA"/>
    <property type="match status" value="1"/>
</dbReference>
<dbReference type="SUPFAM" id="SSF81923">
    <property type="entry name" value="Double Clp-N motif"/>
    <property type="match status" value="1"/>
</dbReference>
<evidence type="ECO:0000256" key="3">
    <source>
        <dbReference type="ARBA" id="ARBA00022741"/>
    </source>
</evidence>
<dbReference type="NCBIfam" id="TIGR02639">
    <property type="entry name" value="ClpA"/>
    <property type="match status" value="1"/>
</dbReference>
<dbReference type="Gene3D" id="3.40.50.300">
    <property type="entry name" value="P-loop containing nucleotide triphosphate hydrolases"/>
    <property type="match status" value="2"/>
</dbReference>
<keyword evidence="11" id="KW-0645">Protease</keyword>
<dbReference type="InterPro" id="IPR027417">
    <property type="entry name" value="P-loop_NTPase"/>
</dbReference>
<protein>
    <submittedName>
        <fullName evidence="11">ATP-dependent Clp protease ATP-binding subunit ClpA</fullName>
    </submittedName>
</protein>
<organism evidence="11 12">
    <name type="scientific">Pseudaquabacterium terrae</name>
    <dbReference type="NCBI Taxonomy" id="2732868"/>
    <lineage>
        <taxon>Bacteria</taxon>
        <taxon>Pseudomonadati</taxon>
        <taxon>Pseudomonadota</taxon>
        <taxon>Betaproteobacteria</taxon>
        <taxon>Burkholderiales</taxon>
        <taxon>Sphaerotilaceae</taxon>
        <taxon>Pseudaquabacterium</taxon>
    </lineage>
</organism>
<gene>
    <name evidence="11" type="primary">clpA</name>
    <name evidence="11" type="ORF">HLB44_22305</name>
</gene>
<reference evidence="11 12" key="1">
    <citation type="submission" date="2020-05" db="EMBL/GenBank/DDBJ databases">
        <title>Aquincola sp. isolate from soil.</title>
        <authorList>
            <person name="Han J."/>
            <person name="Kim D.-U."/>
        </authorList>
    </citation>
    <scope>NUCLEOTIDE SEQUENCE [LARGE SCALE GENOMIC DNA]</scope>
    <source>
        <strain evidence="11 12">S2</strain>
    </source>
</reference>
<dbReference type="CDD" id="cd19499">
    <property type="entry name" value="RecA-like_ClpB_Hsp104-like"/>
    <property type="match status" value="1"/>
</dbReference>
<evidence type="ECO:0000256" key="8">
    <source>
        <dbReference type="RuleBase" id="RU004432"/>
    </source>
</evidence>
<dbReference type="GO" id="GO:0006508">
    <property type="term" value="P:proteolysis"/>
    <property type="evidence" value="ECO:0007669"/>
    <property type="project" value="UniProtKB-KW"/>
</dbReference>
<dbReference type="Gene3D" id="1.10.1780.10">
    <property type="entry name" value="Clp, N-terminal domain"/>
    <property type="match status" value="1"/>
</dbReference>
<sequence>MIAQELEVSLHMAFVEARQQRHEFITVEHLLLALLDNPSAAEVLKACAANIDDLRKSLTTFIKENTPTVGGTEEVDTQPTLGFQRVIQRAIMHVQSTGSGKKEVTGANVLVAIFGEKDSHAVYYLHQQGVTRLDVVNYIAHGIKKSEPPEPTKSNEGNNEGEKEEATDTKGSPLDQFTQNLNQQARDGKIDPLIGREAEVERVIQVLCRRRKNNPLLVGEAGVGKTAIAEGLAWRITQNDVPEVLAESTVYALDMGALLAGTKYRGDFEQRLKGVLKQLKDQPNAILFVDEIHTLIGAGAASGGTLDASNLLKPALSNGAMKCIGATTFTEYRGIFEKDAALSRRFQKIDVVEPTVEQTIEILKGLKSRFEDHHNVKYALGALQAAAELSAKFINDRHLPDKAIDVIDEAGAAQRILPKSKQKKTITRSEVEDIVAKIARIPPASVSNDDRGKLRSLDRDLKSVVFGQDPAIDALAAAIKMARSGLGKPDKPIGSFLFSGPTGVGKTEVARQLAFILGIELLRFDMSEYMERHAVSRLIGAPPGYVGFDQGGLLTEAVTKKPHCVLLLDEIEKAHPDVYNVLLQVMDHGSLTDNNGRKADFRNVIIIMTTNAGAETMNKSTIGFTTRREQGDEMADIKRMFTPEFRNRLDAMVSFRALNEDIILRVVDKFLLQLESQLAEKKVEVTFTDKLRAHLAKKGFDPLMGARPMQRLIQDTIRRALADELLFGRLVDGGRLTVDVDDAGEVQLDIQPPRRSDKPKTEPTPA</sequence>
<keyword evidence="3 8" id="KW-0547">Nucleotide-binding</keyword>
<keyword evidence="4 8" id="KW-0067">ATP-binding</keyword>
<evidence type="ECO:0000256" key="6">
    <source>
        <dbReference type="ARBA" id="ARBA00025613"/>
    </source>
</evidence>
<keyword evidence="12" id="KW-1185">Reference proteome</keyword>
<evidence type="ECO:0000256" key="5">
    <source>
        <dbReference type="ARBA" id="ARBA00023186"/>
    </source>
</evidence>
<dbReference type="InterPro" id="IPR018368">
    <property type="entry name" value="ClpA/B_CS1"/>
</dbReference>
<dbReference type="GO" id="GO:0008233">
    <property type="term" value="F:peptidase activity"/>
    <property type="evidence" value="ECO:0007669"/>
    <property type="project" value="UniProtKB-KW"/>
</dbReference>
<evidence type="ECO:0000256" key="7">
    <source>
        <dbReference type="PROSITE-ProRule" id="PRU01251"/>
    </source>
</evidence>
<dbReference type="PRINTS" id="PR00300">
    <property type="entry name" value="CLPPROTEASEA"/>
</dbReference>
<evidence type="ECO:0000256" key="4">
    <source>
        <dbReference type="ARBA" id="ARBA00022840"/>
    </source>
</evidence>
<dbReference type="InterPro" id="IPR050130">
    <property type="entry name" value="ClpA_ClpB"/>
</dbReference>
<evidence type="ECO:0000259" key="10">
    <source>
        <dbReference type="PROSITE" id="PS51903"/>
    </source>
</evidence>
<dbReference type="PROSITE" id="PS51903">
    <property type="entry name" value="CLP_R"/>
    <property type="match status" value="1"/>
</dbReference>
<dbReference type="CDD" id="cd00009">
    <property type="entry name" value="AAA"/>
    <property type="match status" value="1"/>
</dbReference>
<dbReference type="Pfam" id="PF02861">
    <property type="entry name" value="Clp_N"/>
    <property type="match status" value="1"/>
</dbReference>